<dbReference type="Proteomes" id="UP000437709">
    <property type="component" value="Unassembled WGS sequence"/>
</dbReference>
<feature type="transmembrane region" description="Helical" evidence="1">
    <location>
        <begin position="138"/>
        <end position="155"/>
    </location>
</feature>
<organism evidence="2 3">
    <name type="scientific">Georgenia subflava</name>
    <dbReference type="NCBI Taxonomy" id="1622177"/>
    <lineage>
        <taxon>Bacteria</taxon>
        <taxon>Bacillati</taxon>
        <taxon>Actinomycetota</taxon>
        <taxon>Actinomycetes</taxon>
        <taxon>Micrococcales</taxon>
        <taxon>Bogoriellaceae</taxon>
        <taxon>Georgenia</taxon>
    </lineage>
</organism>
<proteinExistence type="predicted"/>
<keyword evidence="1" id="KW-1133">Transmembrane helix</keyword>
<accession>A0A6N7EIW0</accession>
<name>A0A6N7EIW0_9MICO</name>
<feature type="transmembrane region" description="Helical" evidence="1">
    <location>
        <begin position="106"/>
        <end position="126"/>
    </location>
</feature>
<dbReference type="AlphaFoldDB" id="A0A6N7EIW0"/>
<evidence type="ECO:0000256" key="1">
    <source>
        <dbReference type="SAM" id="Phobius"/>
    </source>
</evidence>
<reference evidence="2 3" key="1">
    <citation type="submission" date="2019-10" db="EMBL/GenBank/DDBJ databases">
        <title>Georgenia wutianyii sp. nov. and Georgenia yuyongxinii sp. nov. isolated from plateau pika (Ochotona curzoniae) in the Qinghai-Tibet plateau of China.</title>
        <authorList>
            <person name="Tian Z."/>
        </authorList>
    </citation>
    <scope>NUCLEOTIDE SEQUENCE [LARGE SCALE GENOMIC DNA]</scope>
    <source>
        <strain evidence="2 3">JCM 19765</strain>
    </source>
</reference>
<evidence type="ECO:0000313" key="2">
    <source>
        <dbReference type="EMBL" id="MPV37361.1"/>
    </source>
</evidence>
<comment type="caution">
    <text evidence="2">The sequence shown here is derived from an EMBL/GenBank/DDBJ whole genome shotgun (WGS) entry which is preliminary data.</text>
</comment>
<keyword evidence="3" id="KW-1185">Reference proteome</keyword>
<dbReference type="EMBL" id="WHPC01000033">
    <property type="protein sequence ID" value="MPV37361.1"/>
    <property type="molecule type" value="Genomic_DNA"/>
</dbReference>
<feature type="transmembrane region" description="Helical" evidence="1">
    <location>
        <begin position="175"/>
        <end position="194"/>
    </location>
</feature>
<feature type="transmembrane region" description="Helical" evidence="1">
    <location>
        <begin position="12"/>
        <end position="34"/>
    </location>
</feature>
<dbReference type="RefSeq" id="WP_152196673.1">
    <property type="nucleotide sequence ID" value="NZ_VUKD01000007.1"/>
</dbReference>
<feature type="transmembrane region" description="Helical" evidence="1">
    <location>
        <begin position="80"/>
        <end position="100"/>
    </location>
</feature>
<protein>
    <submittedName>
        <fullName evidence="2">Uncharacterized protein</fullName>
    </submittedName>
</protein>
<gene>
    <name evidence="2" type="ORF">GB881_09940</name>
</gene>
<keyword evidence="1" id="KW-0472">Membrane</keyword>
<evidence type="ECO:0000313" key="3">
    <source>
        <dbReference type="Proteomes" id="UP000437709"/>
    </source>
</evidence>
<keyword evidence="1" id="KW-0812">Transmembrane</keyword>
<sequence>MSTRLGELRAVPWRAVGGQALVAGVLLVAAVGLRESVGDVLVWLGLGVLAAAAASGLDEPSAAVVAPTPTGRRRRTAQRLLVPAVLAGCWLASTTVLVAVAGGGTLSWPALAVTGLGVLLVAVAAADGMRRLGHDEPGAPVAMVVLAVVLGLVVLQPLPGGLVVLQAYEFPGRSAVLWAVLGAAAVTALWWSTVDPGALSRRRRRGRSGTRR</sequence>